<dbReference type="CDD" id="cd01335">
    <property type="entry name" value="Radical_SAM"/>
    <property type="match status" value="1"/>
</dbReference>
<feature type="binding site" evidence="13 14">
    <location>
        <position position="272"/>
    </location>
    <ligand>
        <name>[2Fe-2S] cluster</name>
        <dbReference type="ChEBI" id="CHEBI:190135"/>
    </ligand>
</feature>
<dbReference type="SUPFAM" id="SSF102114">
    <property type="entry name" value="Radical SAM enzymes"/>
    <property type="match status" value="1"/>
</dbReference>
<feature type="binding site" evidence="13 14">
    <location>
        <position position="72"/>
    </location>
    <ligand>
        <name>[4Fe-4S] cluster</name>
        <dbReference type="ChEBI" id="CHEBI:49883"/>
        <note>4Fe-4S-S-AdoMet</note>
    </ligand>
</feature>
<dbReference type="InterPro" id="IPR058240">
    <property type="entry name" value="rSAM_sf"/>
</dbReference>
<dbReference type="GO" id="GO:0051537">
    <property type="term" value="F:2 iron, 2 sulfur cluster binding"/>
    <property type="evidence" value="ECO:0007669"/>
    <property type="project" value="UniProtKB-KW"/>
</dbReference>
<evidence type="ECO:0000256" key="1">
    <source>
        <dbReference type="ARBA" id="ARBA00004942"/>
    </source>
</evidence>
<dbReference type="Pfam" id="PF04055">
    <property type="entry name" value="Radical_SAM"/>
    <property type="match status" value="1"/>
</dbReference>
<evidence type="ECO:0000256" key="9">
    <source>
        <dbReference type="ARBA" id="ARBA00022756"/>
    </source>
</evidence>
<dbReference type="UniPathway" id="UPA00078">
    <property type="reaction ID" value="UER00162"/>
</dbReference>
<protein>
    <recommendedName>
        <fullName evidence="3 13">Biotin synthase</fullName>
        <ecNumber evidence="3 13">2.8.1.6</ecNumber>
    </recommendedName>
</protein>
<evidence type="ECO:0000256" key="8">
    <source>
        <dbReference type="ARBA" id="ARBA00022723"/>
    </source>
</evidence>
<evidence type="ECO:0000256" key="13">
    <source>
        <dbReference type="HAMAP-Rule" id="MF_01694"/>
    </source>
</evidence>
<feature type="binding site" evidence="13 14">
    <location>
        <position position="109"/>
    </location>
    <ligand>
        <name>[2Fe-2S] cluster</name>
        <dbReference type="ChEBI" id="CHEBI:190135"/>
    </ligand>
</feature>
<feature type="binding site" evidence="13 14">
    <location>
        <position position="69"/>
    </location>
    <ligand>
        <name>[4Fe-4S] cluster</name>
        <dbReference type="ChEBI" id="CHEBI:49883"/>
        <note>4Fe-4S-S-AdoMet</note>
    </ligand>
</feature>
<proteinExistence type="inferred from homology"/>
<keyword evidence="10 13" id="KW-0408">Iron</keyword>
<comment type="subunit">
    <text evidence="13">Homodimer.</text>
</comment>
<dbReference type="Proteomes" id="UP000282106">
    <property type="component" value="Unassembled WGS sequence"/>
</dbReference>
<evidence type="ECO:0000256" key="3">
    <source>
        <dbReference type="ARBA" id="ARBA00012236"/>
    </source>
</evidence>
<dbReference type="FunCoup" id="A0A3N0VGC2">
    <property type="interactions" value="374"/>
</dbReference>
<keyword evidence="6 13" id="KW-0949">S-adenosyl-L-methionine</keyword>
<comment type="cofactor">
    <cofactor evidence="13">
        <name>[2Fe-2S] cluster</name>
        <dbReference type="ChEBI" id="CHEBI:190135"/>
    </cofactor>
    <text evidence="13">Binds 1 [2Fe-2S] cluster. The cluster is coordinated with 3 cysteines and 1 arginine.</text>
</comment>
<dbReference type="GO" id="GO:0004076">
    <property type="term" value="F:biotin synthase activity"/>
    <property type="evidence" value="ECO:0007669"/>
    <property type="project" value="UniProtKB-UniRule"/>
</dbReference>
<comment type="pathway">
    <text evidence="1 13">Cofactor biosynthesis; biotin biosynthesis; biotin from 7,8-diaminononanoate: step 2/2.</text>
</comment>
<dbReference type="InterPro" id="IPR007197">
    <property type="entry name" value="rSAM"/>
</dbReference>
<dbReference type="InterPro" id="IPR024177">
    <property type="entry name" value="Biotin_synthase"/>
</dbReference>
<dbReference type="Gene3D" id="3.20.20.70">
    <property type="entry name" value="Aldolase class I"/>
    <property type="match status" value="1"/>
</dbReference>
<dbReference type="SMART" id="SM00729">
    <property type="entry name" value="Elp3"/>
    <property type="match status" value="1"/>
</dbReference>
<keyword evidence="4 13" id="KW-0004">4Fe-4S</keyword>
<dbReference type="InterPro" id="IPR010722">
    <property type="entry name" value="BATS_dom"/>
</dbReference>
<dbReference type="PANTHER" id="PTHR22976">
    <property type="entry name" value="BIOTIN SYNTHASE"/>
    <property type="match status" value="1"/>
</dbReference>
<dbReference type="EMBL" id="RJVO01000002">
    <property type="protein sequence ID" value="ROH91817.1"/>
    <property type="molecule type" value="Genomic_DNA"/>
</dbReference>
<dbReference type="RefSeq" id="WP_123210861.1">
    <property type="nucleotide sequence ID" value="NZ_RJVO01000002.1"/>
</dbReference>
<dbReference type="GO" id="GO:0051539">
    <property type="term" value="F:4 iron, 4 sulfur cluster binding"/>
    <property type="evidence" value="ECO:0007669"/>
    <property type="project" value="UniProtKB-KW"/>
</dbReference>
<evidence type="ECO:0000256" key="7">
    <source>
        <dbReference type="ARBA" id="ARBA00022714"/>
    </source>
</evidence>
<evidence type="ECO:0000256" key="10">
    <source>
        <dbReference type="ARBA" id="ARBA00023004"/>
    </source>
</evidence>
<dbReference type="InterPro" id="IPR002684">
    <property type="entry name" value="Biotin_synth/BioAB"/>
</dbReference>
<dbReference type="InterPro" id="IPR006638">
    <property type="entry name" value="Elp3/MiaA/NifB-like_rSAM"/>
</dbReference>
<comment type="cofactor">
    <cofactor evidence="14">
        <name>[2Fe-2S] cluster</name>
        <dbReference type="ChEBI" id="CHEBI:190135"/>
    </cofactor>
    <text evidence="14">Binds 1 [2Fe-2S] cluster. The cluster is coordinated with 3 cysteines and 1 arginine.</text>
</comment>
<evidence type="ECO:0000256" key="5">
    <source>
        <dbReference type="ARBA" id="ARBA00022679"/>
    </source>
</evidence>
<comment type="caution">
    <text evidence="16">The sequence shown here is derived from an EMBL/GenBank/DDBJ whole genome shotgun (WGS) entry which is preliminary data.</text>
</comment>
<dbReference type="Pfam" id="PF06968">
    <property type="entry name" value="BATS"/>
    <property type="match status" value="1"/>
</dbReference>
<comment type="catalytic activity">
    <reaction evidence="12 13">
        <text>(4R,5S)-dethiobiotin + (sulfur carrier)-SH + 2 reduced [2Fe-2S]-[ferredoxin] + 2 S-adenosyl-L-methionine = (sulfur carrier)-H + biotin + 2 5'-deoxyadenosine + 2 L-methionine + 2 oxidized [2Fe-2S]-[ferredoxin]</text>
        <dbReference type="Rhea" id="RHEA:22060"/>
        <dbReference type="Rhea" id="RHEA-COMP:10000"/>
        <dbReference type="Rhea" id="RHEA-COMP:10001"/>
        <dbReference type="Rhea" id="RHEA-COMP:14737"/>
        <dbReference type="Rhea" id="RHEA-COMP:14739"/>
        <dbReference type="ChEBI" id="CHEBI:17319"/>
        <dbReference type="ChEBI" id="CHEBI:29917"/>
        <dbReference type="ChEBI" id="CHEBI:33737"/>
        <dbReference type="ChEBI" id="CHEBI:33738"/>
        <dbReference type="ChEBI" id="CHEBI:57586"/>
        <dbReference type="ChEBI" id="CHEBI:57844"/>
        <dbReference type="ChEBI" id="CHEBI:59789"/>
        <dbReference type="ChEBI" id="CHEBI:64428"/>
        <dbReference type="ChEBI" id="CHEBI:149473"/>
        <dbReference type="EC" id="2.8.1.6"/>
    </reaction>
</comment>
<keyword evidence="9 13" id="KW-0093">Biotin biosynthesis</keyword>
<dbReference type="SFLD" id="SFLDS00029">
    <property type="entry name" value="Radical_SAM"/>
    <property type="match status" value="1"/>
</dbReference>
<keyword evidence="5 13" id="KW-0808">Transferase</keyword>
<feature type="binding site" evidence="13 14">
    <location>
        <position position="200"/>
    </location>
    <ligand>
        <name>[2Fe-2S] cluster</name>
        <dbReference type="ChEBI" id="CHEBI:190135"/>
    </ligand>
</feature>
<evidence type="ECO:0000313" key="17">
    <source>
        <dbReference type="Proteomes" id="UP000282106"/>
    </source>
</evidence>
<dbReference type="PROSITE" id="PS51918">
    <property type="entry name" value="RADICAL_SAM"/>
    <property type="match status" value="1"/>
</dbReference>
<reference evidence="16 17" key="1">
    <citation type="submission" date="2018-10" db="EMBL/GenBank/DDBJ databases">
        <authorList>
            <person name="Chen W.-M."/>
        </authorList>
    </citation>
    <scope>NUCLEOTIDE SEQUENCE [LARGE SCALE GENOMIC DNA]</scope>
    <source>
        <strain evidence="16 17">THS-13</strain>
    </source>
</reference>
<evidence type="ECO:0000256" key="14">
    <source>
        <dbReference type="PIRSR" id="PIRSR001619-1"/>
    </source>
</evidence>
<evidence type="ECO:0000256" key="12">
    <source>
        <dbReference type="ARBA" id="ARBA00051157"/>
    </source>
</evidence>
<feature type="domain" description="Radical SAM core" evidence="15">
    <location>
        <begin position="50"/>
        <end position="277"/>
    </location>
</feature>
<evidence type="ECO:0000256" key="6">
    <source>
        <dbReference type="ARBA" id="ARBA00022691"/>
    </source>
</evidence>
<dbReference type="GO" id="GO:0005506">
    <property type="term" value="F:iron ion binding"/>
    <property type="evidence" value="ECO:0007669"/>
    <property type="project" value="UniProtKB-UniRule"/>
</dbReference>
<evidence type="ECO:0000313" key="16">
    <source>
        <dbReference type="EMBL" id="ROH91817.1"/>
    </source>
</evidence>
<evidence type="ECO:0000259" key="15">
    <source>
        <dbReference type="PROSITE" id="PS51918"/>
    </source>
</evidence>
<dbReference type="HAMAP" id="MF_01694">
    <property type="entry name" value="BioB"/>
    <property type="match status" value="1"/>
</dbReference>
<dbReference type="SFLD" id="SFLDG01060">
    <property type="entry name" value="BATS_domain_containing"/>
    <property type="match status" value="1"/>
</dbReference>
<dbReference type="PIRSF" id="PIRSF001619">
    <property type="entry name" value="Biotin_synth"/>
    <property type="match status" value="1"/>
</dbReference>
<evidence type="ECO:0000256" key="11">
    <source>
        <dbReference type="ARBA" id="ARBA00023014"/>
    </source>
</evidence>
<keyword evidence="8 13" id="KW-0479">Metal-binding</keyword>
<keyword evidence="11 13" id="KW-0411">Iron-sulfur</keyword>
<dbReference type="NCBIfam" id="TIGR00433">
    <property type="entry name" value="bioB"/>
    <property type="match status" value="1"/>
</dbReference>
<dbReference type="SFLD" id="SFLDG01278">
    <property type="entry name" value="biotin_synthase_like"/>
    <property type="match status" value="1"/>
</dbReference>
<accession>A0A3N0VGC2</accession>
<dbReference type="EC" id="2.8.1.6" evidence="3 13"/>
<organism evidence="16 17">
    <name type="scientific">Stagnimonas aquatica</name>
    <dbReference type="NCBI Taxonomy" id="2689987"/>
    <lineage>
        <taxon>Bacteria</taxon>
        <taxon>Pseudomonadati</taxon>
        <taxon>Pseudomonadota</taxon>
        <taxon>Gammaproteobacteria</taxon>
        <taxon>Nevskiales</taxon>
        <taxon>Nevskiaceae</taxon>
        <taxon>Stagnimonas</taxon>
    </lineage>
</organism>
<keyword evidence="17" id="KW-1185">Reference proteome</keyword>
<dbReference type="AlphaFoldDB" id="A0A3N0VGC2"/>
<name>A0A3N0VGC2_9GAMM</name>
<dbReference type="InParanoid" id="A0A3N0VGC2"/>
<evidence type="ECO:0000256" key="2">
    <source>
        <dbReference type="ARBA" id="ARBA00010765"/>
    </source>
</evidence>
<dbReference type="PANTHER" id="PTHR22976:SF2">
    <property type="entry name" value="BIOTIN SYNTHASE, MITOCHONDRIAL"/>
    <property type="match status" value="1"/>
</dbReference>
<keyword evidence="7 13" id="KW-0001">2Fe-2S</keyword>
<comment type="similarity">
    <text evidence="2 13">Belongs to the radical SAM superfamily. Biotin synthase family.</text>
</comment>
<feature type="binding site" evidence="13 14">
    <location>
        <position position="140"/>
    </location>
    <ligand>
        <name>[2Fe-2S] cluster</name>
        <dbReference type="ChEBI" id="CHEBI:190135"/>
    </ligand>
</feature>
<dbReference type="InterPro" id="IPR013785">
    <property type="entry name" value="Aldolase_TIM"/>
</dbReference>
<dbReference type="GO" id="GO:0009102">
    <property type="term" value="P:biotin biosynthetic process"/>
    <property type="evidence" value="ECO:0007669"/>
    <property type="project" value="UniProtKB-UniRule"/>
</dbReference>
<feature type="binding site" evidence="13 14">
    <location>
        <position position="65"/>
    </location>
    <ligand>
        <name>[4Fe-4S] cluster</name>
        <dbReference type="ChEBI" id="CHEBI:49883"/>
        <note>4Fe-4S-S-AdoMet</note>
    </ligand>
</feature>
<comment type="cofactor">
    <cofactor evidence="13 14">
        <name>[4Fe-4S] cluster</name>
        <dbReference type="ChEBI" id="CHEBI:49883"/>
    </cofactor>
    <text evidence="13 14">Binds 1 [4Fe-4S] cluster. The cluster is coordinated with 3 cysteines and an exchangeable S-adenosyl-L-methionine.</text>
</comment>
<dbReference type="SFLD" id="SFLDF00272">
    <property type="entry name" value="biotin_synthase"/>
    <property type="match status" value="1"/>
</dbReference>
<gene>
    <name evidence="13 16" type="primary">bioB</name>
    <name evidence="16" type="ORF">ED208_05415</name>
</gene>
<evidence type="ECO:0000256" key="4">
    <source>
        <dbReference type="ARBA" id="ARBA00022485"/>
    </source>
</evidence>
<dbReference type="FunFam" id="3.20.20.70:FF:000011">
    <property type="entry name" value="Biotin synthase"/>
    <property type="match status" value="1"/>
</dbReference>
<sequence>MAADASSVPTSQPALRHDWTRAEVEALFALPFNDLLFQAQSLHRQYHRPNSVQLSTLLSIKTGACPEDCAYCPQSVRFETGLKKEPLLDVEVVLEAAREAKDNGATRFCMGAAWRSPKDRDLERVEAMVRGVKAMGLETCVTLGMLKPAQAERLAGAGLDYYNHNLDTSPEYYGKIISTRTYEDRLDTLANVRAAGVKVCCGGIVGMGEEQSDRAGLLQQLANLSPHPESVPINDLVQVAGTPLKGADSLGGIEFVRVIAVARILMPASYVRLSAGRTAMSDETQALAFFAGANSIFYGEKLLTTENPQNARDRALLVQLGIQTEGAVAPSAAAEAGAGCGAGAAAAATSCCG</sequence>
<dbReference type="SMART" id="SM00876">
    <property type="entry name" value="BATS"/>
    <property type="match status" value="1"/>
</dbReference>
<comment type="function">
    <text evidence="13">Catalyzes the conversion of dethiobiotin (DTB) to biotin by the insertion of a sulfur atom into dethiobiotin via a radical-based mechanism.</text>
</comment>